<dbReference type="Gene3D" id="2.50.20.20">
    <property type="match status" value="1"/>
</dbReference>
<dbReference type="Proteomes" id="UP000650628">
    <property type="component" value="Unassembled WGS sequence"/>
</dbReference>
<evidence type="ECO:0000256" key="1">
    <source>
        <dbReference type="SAM" id="MobiDB-lite"/>
    </source>
</evidence>
<dbReference type="PROSITE" id="PS51318">
    <property type="entry name" value="TAT"/>
    <property type="match status" value="1"/>
</dbReference>
<sequence length="284" mass="29421">MQAANRSDMLDVVAGMCTDLSSAPSRHHMSRTRLHRRSLLAAASGVLALGLLAGCGGTDPAAPAKTTAPAAADAGPTTSPSSTGLEALSAAEIVKQSREALASAGSLHLHGTFTADGQDFDMDTAMVRGKGGTGHISMSDSGRMEMTVIGKDVYISGDKVFYERTMGKDTASLMKGKYIKTLTTAKGVGDFSGFVDFDKMLDQVIPDADSLKVAAPTDIRGVSAMTLQAADGDKVWVAAEGEPYILRIGSGTDDSAFLDFLDYGKKVTLTPPPAGKIVDISKAG</sequence>
<evidence type="ECO:0000313" key="3">
    <source>
        <dbReference type="Proteomes" id="UP000650628"/>
    </source>
</evidence>
<comment type="caution">
    <text evidence="2">The sequence shown here is derived from an EMBL/GenBank/DDBJ whole genome shotgun (WGS) entry which is preliminary data.</text>
</comment>
<feature type="region of interest" description="Disordered" evidence="1">
    <location>
        <begin position="62"/>
        <end position="84"/>
    </location>
</feature>
<evidence type="ECO:0000313" key="2">
    <source>
        <dbReference type="EMBL" id="GII34913.1"/>
    </source>
</evidence>
<dbReference type="AlphaFoldDB" id="A0A8J3TXJ8"/>
<keyword evidence="3" id="KW-1185">Reference proteome</keyword>
<name>A0A8J3TXJ8_9ACTN</name>
<gene>
    <name evidence="2" type="ORF">Pmi06nite_83550</name>
</gene>
<dbReference type="EMBL" id="BOOO01000064">
    <property type="protein sequence ID" value="GII34913.1"/>
    <property type="molecule type" value="Genomic_DNA"/>
</dbReference>
<accession>A0A8J3TXJ8</accession>
<evidence type="ECO:0008006" key="4">
    <source>
        <dbReference type="Google" id="ProtNLM"/>
    </source>
</evidence>
<organism evidence="2 3">
    <name type="scientific">Planotetraspora mira</name>
    <dbReference type="NCBI Taxonomy" id="58121"/>
    <lineage>
        <taxon>Bacteria</taxon>
        <taxon>Bacillati</taxon>
        <taxon>Actinomycetota</taxon>
        <taxon>Actinomycetes</taxon>
        <taxon>Streptosporangiales</taxon>
        <taxon>Streptosporangiaceae</taxon>
        <taxon>Planotetraspora</taxon>
    </lineage>
</organism>
<reference evidence="2 3" key="1">
    <citation type="submission" date="2021-01" db="EMBL/GenBank/DDBJ databases">
        <title>Whole genome shotgun sequence of Planotetraspora mira NBRC 15435.</title>
        <authorList>
            <person name="Komaki H."/>
            <person name="Tamura T."/>
        </authorList>
    </citation>
    <scope>NUCLEOTIDE SEQUENCE [LARGE SCALE GENOMIC DNA]</scope>
    <source>
        <strain evidence="2 3">NBRC 15435</strain>
    </source>
</reference>
<dbReference type="InterPro" id="IPR006311">
    <property type="entry name" value="TAT_signal"/>
</dbReference>
<protein>
    <recommendedName>
        <fullName evidence="4">Lipoprotein</fullName>
    </recommendedName>
</protein>
<proteinExistence type="predicted"/>